<sequence length="145" mass="16297">MSLSSGVKRFVVWDFRADRIHLSGMVSHGCGSSPWSGIWSKDRPEFSNLDGSHCTALGKYRIDGRAYSAWGIHVKYFLAGLESSNSNALGRQIVFHSWEQVPEQEVYPGGTPEGWGCPAVSNSVMKLTDALLRKKKKRMLMWIYN</sequence>
<dbReference type="EMBL" id="BAABFT010000017">
    <property type="protein sequence ID" value="GAA4336456.1"/>
    <property type="molecule type" value="Genomic_DNA"/>
</dbReference>
<protein>
    <recommendedName>
        <fullName evidence="3">L,D-transpeptidase-like protein</fullName>
    </recommendedName>
</protein>
<keyword evidence="2" id="KW-1185">Reference proteome</keyword>
<reference evidence="2" key="1">
    <citation type="journal article" date="2019" name="Int. J. Syst. Evol. Microbiol.">
        <title>The Global Catalogue of Microorganisms (GCM) 10K type strain sequencing project: providing services to taxonomists for standard genome sequencing and annotation.</title>
        <authorList>
            <consortium name="The Broad Institute Genomics Platform"/>
            <consortium name="The Broad Institute Genome Sequencing Center for Infectious Disease"/>
            <person name="Wu L."/>
            <person name="Ma J."/>
        </authorList>
    </citation>
    <scope>NUCLEOTIDE SEQUENCE [LARGE SCALE GENOMIC DNA]</scope>
    <source>
        <strain evidence="2">JCM 17705</strain>
    </source>
</reference>
<name>A0ABP8HAJ9_9SPHI</name>
<proteinExistence type="predicted"/>
<organism evidence="1 2">
    <name type="scientific">Mucilaginibacter gynuensis</name>
    <dbReference type="NCBI Taxonomy" id="1302236"/>
    <lineage>
        <taxon>Bacteria</taxon>
        <taxon>Pseudomonadati</taxon>
        <taxon>Bacteroidota</taxon>
        <taxon>Sphingobacteriia</taxon>
        <taxon>Sphingobacteriales</taxon>
        <taxon>Sphingobacteriaceae</taxon>
        <taxon>Mucilaginibacter</taxon>
    </lineage>
</organism>
<evidence type="ECO:0008006" key="3">
    <source>
        <dbReference type="Google" id="ProtNLM"/>
    </source>
</evidence>
<evidence type="ECO:0000313" key="1">
    <source>
        <dbReference type="EMBL" id="GAA4336456.1"/>
    </source>
</evidence>
<dbReference type="Pfam" id="PF13645">
    <property type="entry name" value="YkuD_2"/>
    <property type="match status" value="1"/>
</dbReference>
<accession>A0ABP8HAJ9</accession>
<dbReference type="PANTHER" id="PTHR38477:SF1">
    <property type="entry name" value="MUREIN L,D-TRANSPEPTIDASE CATALYTIC DOMAIN FAMILY PROTEIN"/>
    <property type="match status" value="1"/>
</dbReference>
<comment type="caution">
    <text evidence="1">The sequence shown here is derived from an EMBL/GenBank/DDBJ whole genome shotgun (WGS) entry which is preliminary data.</text>
</comment>
<gene>
    <name evidence="1" type="ORF">GCM10023149_45260</name>
</gene>
<evidence type="ECO:0000313" key="2">
    <source>
        <dbReference type="Proteomes" id="UP001500582"/>
    </source>
</evidence>
<dbReference type="Proteomes" id="UP001500582">
    <property type="component" value="Unassembled WGS sequence"/>
</dbReference>
<dbReference type="PANTHER" id="PTHR38477">
    <property type="entry name" value="HYPOTHETICAL EXPORTED PROTEIN"/>
    <property type="match status" value="1"/>
</dbReference>
<dbReference type="InterPro" id="IPR032676">
    <property type="entry name" value="YkuD_2"/>
</dbReference>